<evidence type="ECO:0000256" key="7">
    <source>
        <dbReference type="ARBA" id="ARBA00023224"/>
    </source>
</evidence>
<dbReference type="RefSeq" id="XP_053580833.1">
    <property type="nucleotide sequence ID" value="XM_053731920.1"/>
</dbReference>
<dbReference type="PROSITE" id="PS50262">
    <property type="entry name" value="G_PROTEIN_RECEP_F1_2"/>
    <property type="match status" value="1"/>
</dbReference>
<dbReference type="AlphaFoldDB" id="A0A6A5G7R0"/>
<accession>A0A6A5G7R0</accession>
<dbReference type="GO" id="GO:0004930">
    <property type="term" value="F:G protein-coupled receptor activity"/>
    <property type="evidence" value="ECO:0007669"/>
    <property type="project" value="UniProtKB-KW"/>
</dbReference>
<proteinExistence type="predicted"/>
<evidence type="ECO:0000259" key="9">
    <source>
        <dbReference type="PROSITE" id="PS50262"/>
    </source>
</evidence>
<name>A0A6A5G7R0_CAERE</name>
<dbReference type="SUPFAM" id="SSF81321">
    <property type="entry name" value="Family A G protein-coupled receptor-like"/>
    <property type="match status" value="1"/>
</dbReference>
<dbReference type="KEGG" id="crq:GCK72_017155"/>
<feature type="transmembrane region" description="Helical" evidence="8">
    <location>
        <begin position="371"/>
        <end position="397"/>
    </location>
</feature>
<comment type="subcellular location">
    <subcellularLocation>
        <location evidence="1">Membrane</location>
        <topology evidence="1">Multi-pass membrane protein</topology>
    </subcellularLocation>
</comment>
<keyword evidence="3 8" id="KW-1133">Transmembrane helix</keyword>
<evidence type="ECO:0000256" key="2">
    <source>
        <dbReference type="ARBA" id="ARBA00022692"/>
    </source>
</evidence>
<feature type="domain" description="G-protein coupled receptors family 1 profile" evidence="9">
    <location>
        <begin position="93"/>
        <end position="394"/>
    </location>
</feature>
<protein>
    <recommendedName>
        <fullName evidence="9">G-protein coupled receptors family 1 profile domain-containing protein</fullName>
    </recommendedName>
</protein>
<keyword evidence="6" id="KW-0675">Receptor</keyword>
<feature type="transmembrane region" description="Helical" evidence="8">
    <location>
        <begin position="202"/>
        <end position="222"/>
    </location>
</feature>
<keyword evidence="5 8" id="KW-0472">Membrane</keyword>
<dbReference type="InterPro" id="IPR000276">
    <property type="entry name" value="GPCR_Rhodpsn"/>
</dbReference>
<comment type="caution">
    <text evidence="10">The sequence shown here is derived from an EMBL/GenBank/DDBJ whole genome shotgun (WGS) entry which is preliminary data.</text>
</comment>
<feature type="transmembrane region" description="Helical" evidence="8">
    <location>
        <begin position="113"/>
        <end position="135"/>
    </location>
</feature>
<dbReference type="Pfam" id="PF00001">
    <property type="entry name" value="7tm_1"/>
    <property type="match status" value="1"/>
</dbReference>
<evidence type="ECO:0000256" key="6">
    <source>
        <dbReference type="ARBA" id="ARBA00023170"/>
    </source>
</evidence>
<organism evidence="10">
    <name type="scientific">Caenorhabditis remanei</name>
    <name type="common">Caenorhabditis vulgaris</name>
    <dbReference type="NCBI Taxonomy" id="31234"/>
    <lineage>
        <taxon>Eukaryota</taxon>
        <taxon>Metazoa</taxon>
        <taxon>Ecdysozoa</taxon>
        <taxon>Nematoda</taxon>
        <taxon>Chromadorea</taxon>
        <taxon>Rhabditida</taxon>
        <taxon>Rhabditina</taxon>
        <taxon>Rhabditomorpha</taxon>
        <taxon>Rhabditoidea</taxon>
        <taxon>Rhabditidae</taxon>
        <taxon>Peloderinae</taxon>
        <taxon>Caenorhabditis</taxon>
    </lineage>
</organism>
<feature type="transmembrane region" description="Helical" evidence="8">
    <location>
        <begin position="79"/>
        <end position="101"/>
    </location>
</feature>
<keyword evidence="4" id="KW-0297">G-protein coupled receptor</keyword>
<keyword evidence="7" id="KW-0807">Transducer</keyword>
<evidence type="ECO:0000256" key="1">
    <source>
        <dbReference type="ARBA" id="ARBA00004141"/>
    </source>
</evidence>
<evidence type="ECO:0000256" key="3">
    <source>
        <dbReference type="ARBA" id="ARBA00022989"/>
    </source>
</evidence>
<dbReference type="PANTHER" id="PTHR24243:SF230">
    <property type="entry name" value="G-PROTEIN COUPLED RECEPTORS FAMILY 1 PROFILE DOMAIN-CONTAINING PROTEIN"/>
    <property type="match status" value="1"/>
</dbReference>
<evidence type="ECO:0000256" key="8">
    <source>
        <dbReference type="SAM" id="Phobius"/>
    </source>
</evidence>
<dbReference type="PRINTS" id="PR00237">
    <property type="entry name" value="GPCRRHODOPSN"/>
</dbReference>
<dbReference type="Proteomes" id="UP000483820">
    <property type="component" value="Chromosome V"/>
</dbReference>
<feature type="transmembrane region" description="Helical" evidence="8">
    <location>
        <begin position="155"/>
        <end position="181"/>
    </location>
</feature>
<reference evidence="10" key="1">
    <citation type="submission" date="2019-12" db="EMBL/GenBank/DDBJ databases">
        <title>Chromosome-level assembly of the Caenorhabditis remanei genome.</title>
        <authorList>
            <person name="Teterina A.A."/>
            <person name="Willis J.H."/>
            <person name="Phillips P.C."/>
        </authorList>
    </citation>
    <scope>NUCLEOTIDE SEQUENCE [LARGE SCALE GENOMIC DNA]</scope>
    <source>
        <strain evidence="10">PX506</strain>
        <tissue evidence="10">Whole organism</tissue>
    </source>
</reference>
<gene>
    <name evidence="10" type="ORF">GCK72_017155</name>
</gene>
<dbReference type="GO" id="GO:0005886">
    <property type="term" value="C:plasma membrane"/>
    <property type="evidence" value="ECO:0007669"/>
    <property type="project" value="TreeGrafter"/>
</dbReference>
<evidence type="ECO:0000256" key="5">
    <source>
        <dbReference type="ARBA" id="ARBA00023136"/>
    </source>
</evidence>
<feature type="transmembrane region" description="Helical" evidence="8">
    <location>
        <begin position="333"/>
        <end position="351"/>
    </location>
</feature>
<dbReference type="CTD" id="9823769"/>
<dbReference type="PANTHER" id="PTHR24243">
    <property type="entry name" value="G-PROTEIN COUPLED RECEPTOR"/>
    <property type="match status" value="1"/>
</dbReference>
<evidence type="ECO:0000313" key="10">
    <source>
        <dbReference type="EMBL" id="KAF1750604.1"/>
    </source>
</evidence>
<dbReference type="Gene3D" id="1.20.1070.10">
    <property type="entry name" value="Rhodopsin 7-helix transmembrane proteins"/>
    <property type="match status" value="1"/>
</dbReference>
<dbReference type="InterPro" id="IPR017452">
    <property type="entry name" value="GPCR_Rhodpsn_7TM"/>
</dbReference>
<dbReference type="EMBL" id="WUAV01000005">
    <property type="protein sequence ID" value="KAF1750604.1"/>
    <property type="molecule type" value="Genomic_DNA"/>
</dbReference>
<evidence type="ECO:0000256" key="4">
    <source>
        <dbReference type="ARBA" id="ARBA00023040"/>
    </source>
</evidence>
<dbReference type="GeneID" id="9823769"/>
<sequence length="428" mass="48659">MSSQAQLLLDSAVRDVDDPLLLYHLNASLIEAARDGVNATVKDILSEVESFRNLNDSFFLQGVPAMESTPGRSLIQNLYYFYMPFCVFVGLTGNTMVWILIRSNRMLSKLPTNVYLLCLAAMSSIFLLSLLVFWIEEVAYIYFYDIFQDSLLRNSYYSCIFNTFLAHVCDFASVWLIVLVGMERLLLLYRKTRGLTVEKARAQVFILLGFAMIFNSWILFVADIEPGGLCDIKLEYVGMYQTMTIVETIVCMLVPSVLIIACNCLVVSKLNSHIKKNPGSPAVSFNTADIVLTTQTSAPNSTLKSYTRISSRFSIDVEKTPKKKKKGIRYTDIQLTRSLLVVTWAFILLNIPNYGYRIASILFGVPEQNSLMTAISLGAHVFLYTHHAFLFYLYIFYSPQMKRRLKPTAMKLLECYCFKPPGDYTDHT</sequence>
<feature type="transmembrane region" description="Helical" evidence="8">
    <location>
        <begin position="242"/>
        <end position="266"/>
    </location>
</feature>
<keyword evidence="2 8" id="KW-0812">Transmembrane</keyword>